<feature type="region of interest" description="Disordered" evidence="1">
    <location>
        <begin position="116"/>
        <end position="189"/>
    </location>
</feature>
<evidence type="ECO:0000313" key="2">
    <source>
        <dbReference type="EMBL" id="QUD87781.1"/>
    </source>
</evidence>
<accession>A0A975IVX2</accession>
<dbReference type="AlphaFoldDB" id="A0A975IVX2"/>
<organism evidence="2 3">
    <name type="scientific">Phenylobacterium montanum</name>
    <dbReference type="NCBI Taxonomy" id="2823693"/>
    <lineage>
        <taxon>Bacteria</taxon>
        <taxon>Pseudomonadati</taxon>
        <taxon>Pseudomonadota</taxon>
        <taxon>Alphaproteobacteria</taxon>
        <taxon>Caulobacterales</taxon>
        <taxon>Caulobacteraceae</taxon>
        <taxon>Phenylobacterium</taxon>
    </lineage>
</organism>
<dbReference type="Proteomes" id="UP000676409">
    <property type="component" value="Chromosome"/>
</dbReference>
<keyword evidence="3" id="KW-1185">Reference proteome</keyword>
<name>A0A975IVX2_9CAUL</name>
<dbReference type="KEGG" id="caul:KCG34_22495"/>
<dbReference type="EMBL" id="CP073078">
    <property type="protein sequence ID" value="QUD87781.1"/>
    <property type="molecule type" value="Genomic_DNA"/>
</dbReference>
<gene>
    <name evidence="2" type="ORF">KCG34_22495</name>
</gene>
<protein>
    <submittedName>
        <fullName evidence="2">Uncharacterized protein</fullName>
    </submittedName>
</protein>
<feature type="compositionally biased region" description="Basic and acidic residues" evidence="1">
    <location>
        <begin position="119"/>
        <end position="129"/>
    </location>
</feature>
<reference evidence="2" key="1">
    <citation type="submission" date="2021-04" db="EMBL/GenBank/DDBJ databases">
        <title>The complete genome sequence of Caulobacter sp. S6.</title>
        <authorList>
            <person name="Tang Y."/>
            <person name="Ouyang W."/>
            <person name="Liu Q."/>
            <person name="Huang B."/>
            <person name="Guo Z."/>
            <person name="Lei P."/>
        </authorList>
    </citation>
    <scope>NUCLEOTIDE SEQUENCE</scope>
    <source>
        <strain evidence="2">S6</strain>
    </source>
</reference>
<evidence type="ECO:0000256" key="1">
    <source>
        <dbReference type="SAM" id="MobiDB-lite"/>
    </source>
</evidence>
<dbReference type="RefSeq" id="WP_211937831.1">
    <property type="nucleotide sequence ID" value="NZ_CP073078.1"/>
</dbReference>
<sequence>MTVYDRRFRLADGSGALGLSFGPDGLSLAGVPLLRTTVSGLAPRPAGELDVLIKGAYGRELDVAGLSAGLRVVAEALNCGHEPRAMIAALQLRLTELDWRGAVRIATVEDALAKYSPEQPRDWRGRWTDGGDAGPTPGETGTPQADNAPASPTSSWGVGPVHLEGGRLIPIQGGNGGIGGNGPPPDPFEVQPAEPVYTVQHPPIGTEPDRRIVGGLEYPVWRSAKLSDGSKWPVATVSSIRAAINSMPGRTPQLRIYVPTNGYGDILLGSTPNMDLPERPEGYDEVLLRGRPQVTSSRGLETGHADDGVEEALRLARSNEFKEICFNLSFTNCTGMVVQSVRRPDVLAIVRPQLDVGYNFRPYETWSPRQKPEERQEEMPDVPGIRRLNDFTNRVALAEFMRMRDMAKAFRSCS</sequence>
<proteinExistence type="predicted"/>
<evidence type="ECO:0000313" key="3">
    <source>
        <dbReference type="Proteomes" id="UP000676409"/>
    </source>
</evidence>
<feature type="compositionally biased region" description="Polar residues" evidence="1">
    <location>
        <begin position="139"/>
        <end position="156"/>
    </location>
</feature>